<protein>
    <submittedName>
        <fullName evidence="2">Uncharacterized protein</fullName>
    </submittedName>
</protein>
<accession>A0A2T7P0I5</accession>
<organism evidence="2 3">
    <name type="scientific">Pomacea canaliculata</name>
    <name type="common">Golden apple snail</name>
    <dbReference type="NCBI Taxonomy" id="400727"/>
    <lineage>
        <taxon>Eukaryota</taxon>
        <taxon>Metazoa</taxon>
        <taxon>Spiralia</taxon>
        <taxon>Lophotrochozoa</taxon>
        <taxon>Mollusca</taxon>
        <taxon>Gastropoda</taxon>
        <taxon>Caenogastropoda</taxon>
        <taxon>Architaenioglossa</taxon>
        <taxon>Ampullarioidea</taxon>
        <taxon>Ampullariidae</taxon>
        <taxon>Pomacea</taxon>
    </lineage>
</organism>
<reference evidence="2 3" key="1">
    <citation type="submission" date="2018-04" db="EMBL/GenBank/DDBJ databases">
        <title>The genome of golden apple snail Pomacea canaliculata provides insight into stress tolerance and invasive adaptation.</title>
        <authorList>
            <person name="Liu C."/>
            <person name="Liu B."/>
            <person name="Ren Y."/>
            <person name="Zhang Y."/>
            <person name="Wang H."/>
            <person name="Li S."/>
            <person name="Jiang F."/>
            <person name="Yin L."/>
            <person name="Zhang G."/>
            <person name="Qian W."/>
            <person name="Fan W."/>
        </authorList>
    </citation>
    <scope>NUCLEOTIDE SEQUENCE [LARGE SCALE GENOMIC DNA]</scope>
    <source>
        <strain evidence="2">SZHN2017</strain>
        <tissue evidence="2">Muscle</tissue>
    </source>
</reference>
<dbReference type="AlphaFoldDB" id="A0A2T7P0I5"/>
<feature type="region of interest" description="Disordered" evidence="1">
    <location>
        <begin position="1"/>
        <end position="80"/>
    </location>
</feature>
<evidence type="ECO:0000256" key="1">
    <source>
        <dbReference type="SAM" id="MobiDB-lite"/>
    </source>
</evidence>
<keyword evidence="3" id="KW-1185">Reference proteome</keyword>
<dbReference type="Proteomes" id="UP000245119">
    <property type="component" value="Linkage Group LG7"/>
</dbReference>
<name>A0A2T7P0I5_POMCA</name>
<feature type="compositionally biased region" description="Basic residues" evidence="1">
    <location>
        <begin position="53"/>
        <end position="68"/>
    </location>
</feature>
<gene>
    <name evidence="2" type="ORF">C0Q70_12079</name>
</gene>
<evidence type="ECO:0000313" key="3">
    <source>
        <dbReference type="Proteomes" id="UP000245119"/>
    </source>
</evidence>
<dbReference type="EMBL" id="PZQS01000007">
    <property type="protein sequence ID" value="PVD26931.1"/>
    <property type="molecule type" value="Genomic_DNA"/>
</dbReference>
<comment type="caution">
    <text evidence="2">The sequence shown here is derived from an EMBL/GenBank/DDBJ whole genome shotgun (WGS) entry which is preliminary data.</text>
</comment>
<evidence type="ECO:0000313" key="2">
    <source>
        <dbReference type="EMBL" id="PVD26931.1"/>
    </source>
</evidence>
<proteinExistence type="predicted"/>
<sequence>MQMRVQKGISGTSHTHRQKSTRGNTRGRPPRSGSLAPQSPGVAAGMLSIGRFAGRRRCTPGARGRRSHPPAGIARRAQRTPVRQRVHFDLVYIDLQSKRKNGRKCQKLISHLFSLET</sequence>